<evidence type="ECO:0000259" key="5">
    <source>
        <dbReference type="Pfam" id="PF02518"/>
    </source>
</evidence>
<evidence type="ECO:0000313" key="6">
    <source>
        <dbReference type="EMBL" id="GHF18414.1"/>
    </source>
</evidence>
<keyword evidence="4" id="KW-1133">Transmembrane helix</keyword>
<reference evidence="6" key="2">
    <citation type="submission" date="2020-09" db="EMBL/GenBank/DDBJ databases">
        <authorList>
            <person name="Sun Q."/>
            <person name="Zhou Y."/>
        </authorList>
    </citation>
    <scope>NUCLEOTIDE SEQUENCE</scope>
    <source>
        <strain evidence="6">CGMCC 1.16548</strain>
    </source>
</reference>
<feature type="domain" description="Histidine kinase/HSP90-like ATPase" evidence="5">
    <location>
        <begin position="304"/>
        <end position="393"/>
    </location>
</feature>
<dbReference type="Proteomes" id="UP000617531">
    <property type="component" value="Unassembled WGS sequence"/>
</dbReference>
<evidence type="ECO:0000256" key="3">
    <source>
        <dbReference type="ARBA" id="ARBA00023012"/>
    </source>
</evidence>
<dbReference type="GO" id="GO:0000160">
    <property type="term" value="P:phosphorelay signal transduction system"/>
    <property type="evidence" value="ECO:0007669"/>
    <property type="project" value="UniProtKB-KW"/>
</dbReference>
<accession>A0A8J3M0T5</accession>
<dbReference type="PANTHER" id="PTHR24421">
    <property type="entry name" value="NITRATE/NITRITE SENSOR PROTEIN NARX-RELATED"/>
    <property type="match status" value="1"/>
</dbReference>
<keyword evidence="3" id="KW-0902">Two-component regulatory system</keyword>
<dbReference type="CDD" id="cd16917">
    <property type="entry name" value="HATPase_UhpB-NarQ-NarX-like"/>
    <property type="match status" value="1"/>
</dbReference>
<comment type="caution">
    <text evidence="6">The sequence shown here is derived from an EMBL/GenBank/DDBJ whole genome shotgun (WGS) entry which is preliminary data.</text>
</comment>
<evidence type="ECO:0000256" key="2">
    <source>
        <dbReference type="ARBA" id="ARBA00022777"/>
    </source>
</evidence>
<dbReference type="PANTHER" id="PTHR24421:SF61">
    <property type="entry name" value="OXYGEN SENSOR HISTIDINE KINASE NREB"/>
    <property type="match status" value="1"/>
</dbReference>
<reference evidence="6" key="1">
    <citation type="journal article" date="2014" name="Int. J. Syst. Evol. Microbiol.">
        <title>Complete genome sequence of Corynebacterium casei LMG S-19264T (=DSM 44701T), isolated from a smear-ripened cheese.</title>
        <authorList>
            <consortium name="US DOE Joint Genome Institute (JGI-PGF)"/>
            <person name="Walter F."/>
            <person name="Albersmeier A."/>
            <person name="Kalinowski J."/>
            <person name="Ruckert C."/>
        </authorList>
    </citation>
    <scope>NUCLEOTIDE SEQUENCE</scope>
    <source>
        <strain evidence="6">CGMCC 1.16548</strain>
    </source>
</reference>
<sequence>MRVRILPRETAAAVITGSVSAAGWAVAAATILLTTPVLVETLVLRDRVDDLPLALILLGVVLGGIVAVVLRPRRWVAMAYLVVAGAATLGYEVTLLLDDPGIVEHSPYLVNRPALALVLVGIPATRALVGIAWSLLGFAVAIIAGVVAYAICGLTIRPGFGPLMVLVLTIVAYLTLASIQARIRRRVPNFDDLESETRALEHGEDLARRTTAVVHDTLLNDLAVVMNAPDRIDERTRDRLLTDLETLRGADWIRTSAAVDLPAEDAGLRNDLARLASEFQWRGLSLHLTGSPFAHHVLEADVAEALLAALRAALENVLRHSGVTTAEVEVIADADHVTMMVTDQGVGFDPAAVAPDRLGLRTSVVERMAAVGGRAQVWSAPGEGTSVIISAPTSGRDAS</sequence>
<feature type="transmembrane region" description="Helical" evidence="4">
    <location>
        <begin position="51"/>
        <end position="70"/>
    </location>
</feature>
<dbReference type="RefSeq" id="WP_191283262.1">
    <property type="nucleotide sequence ID" value="NZ_BNAI01000003.1"/>
</dbReference>
<dbReference type="GO" id="GO:0016301">
    <property type="term" value="F:kinase activity"/>
    <property type="evidence" value="ECO:0007669"/>
    <property type="project" value="UniProtKB-KW"/>
</dbReference>
<organism evidence="6 7">
    <name type="scientific">Pseudolysinimonas yzui</name>
    <dbReference type="NCBI Taxonomy" id="2708254"/>
    <lineage>
        <taxon>Bacteria</taxon>
        <taxon>Bacillati</taxon>
        <taxon>Actinomycetota</taxon>
        <taxon>Actinomycetes</taxon>
        <taxon>Micrococcales</taxon>
        <taxon>Microbacteriaceae</taxon>
        <taxon>Pseudolysinimonas</taxon>
    </lineage>
</organism>
<feature type="transmembrane region" description="Helical" evidence="4">
    <location>
        <begin position="162"/>
        <end position="179"/>
    </location>
</feature>
<dbReference type="InterPro" id="IPR050482">
    <property type="entry name" value="Sensor_HK_TwoCompSys"/>
</dbReference>
<dbReference type="Gene3D" id="3.30.565.10">
    <property type="entry name" value="Histidine kinase-like ATPase, C-terminal domain"/>
    <property type="match status" value="1"/>
</dbReference>
<dbReference type="InterPro" id="IPR036890">
    <property type="entry name" value="HATPase_C_sf"/>
</dbReference>
<dbReference type="Pfam" id="PF02518">
    <property type="entry name" value="HATPase_c"/>
    <property type="match status" value="1"/>
</dbReference>
<proteinExistence type="predicted"/>
<evidence type="ECO:0000256" key="1">
    <source>
        <dbReference type="ARBA" id="ARBA00022679"/>
    </source>
</evidence>
<dbReference type="AlphaFoldDB" id="A0A8J3M0T5"/>
<protein>
    <recommendedName>
        <fullName evidence="5">Histidine kinase/HSP90-like ATPase domain-containing protein</fullName>
    </recommendedName>
</protein>
<evidence type="ECO:0000313" key="7">
    <source>
        <dbReference type="Proteomes" id="UP000617531"/>
    </source>
</evidence>
<keyword evidence="2" id="KW-0418">Kinase</keyword>
<evidence type="ECO:0000256" key="4">
    <source>
        <dbReference type="SAM" id="Phobius"/>
    </source>
</evidence>
<dbReference type="SUPFAM" id="SSF55874">
    <property type="entry name" value="ATPase domain of HSP90 chaperone/DNA topoisomerase II/histidine kinase"/>
    <property type="match status" value="1"/>
</dbReference>
<keyword evidence="1" id="KW-0808">Transferase</keyword>
<name>A0A8J3M0T5_9MICO</name>
<feature type="transmembrane region" description="Helical" evidence="4">
    <location>
        <begin position="77"/>
        <end position="97"/>
    </location>
</feature>
<dbReference type="EMBL" id="BNAI01000003">
    <property type="protein sequence ID" value="GHF18414.1"/>
    <property type="molecule type" value="Genomic_DNA"/>
</dbReference>
<keyword evidence="7" id="KW-1185">Reference proteome</keyword>
<keyword evidence="4" id="KW-0812">Transmembrane</keyword>
<dbReference type="InterPro" id="IPR003594">
    <property type="entry name" value="HATPase_dom"/>
</dbReference>
<gene>
    <name evidence="6" type="ORF">GCM10011600_19190</name>
</gene>
<feature type="transmembrane region" description="Helical" evidence="4">
    <location>
        <begin position="136"/>
        <end position="156"/>
    </location>
</feature>
<feature type="transmembrane region" description="Helical" evidence="4">
    <location>
        <begin position="12"/>
        <end position="39"/>
    </location>
</feature>
<keyword evidence="4" id="KW-0472">Membrane</keyword>